<feature type="region of interest" description="Disordered" evidence="1">
    <location>
        <begin position="1"/>
        <end position="31"/>
    </location>
</feature>
<name>A0A2R6NT93_9APHY</name>
<dbReference type="EMBL" id="MLYV02000851">
    <property type="protein sequence ID" value="PSR76266.1"/>
    <property type="molecule type" value="Genomic_DNA"/>
</dbReference>
<evidence type="ECO:0000313" key="3">
    <source>
        <dbReference type="Proteomes" id="UP000186601"/>
    </source>
</evidence>
<sequence length="89" mass="10249">MARTKRKPDSVTDSDDSDDQSVQPHKRRKMCHSRLEDATPILQMHNALRVGSQIQREYYPNARWSQSTYVNSHLVPTMGMPPTGKRPLD</sequence>
<reference evidence="2 3" key="1">
    <citation type="submission" date="2018-02" db="EMBL/GenBank/DDBJ databases">
        <title>Genome sequence of the basidiomycete white-rot fungus Phlebia centrifuga.</title>
        <authorList>
            <person name="Granchi Z."/>
            <person name="Peng M."/>
            <person name="de Vries R.P."/>
            <person name="Hilden K."/>
            <person name="Makela M.R."/>
            <person name="Grigoriev I."/>
            <person name="Riley R."/>
        </authorList>
    </citation>
    <scope>NUCLEOTIDE SEQUENCE [LARGE SCALE GENOMIC DNA]</scope>
    <source>
        <strain evidence="2 3">FBCC195</strain>
    </source>
</reference>
<evidence type="ECO:0000256" key="1">
    <source>
        <dbReference type="SAM" id="MobiDB-lite"/>
    </source>
</evidence>
<protein>
    <submittedName>
        <fullName evidence="2">Uncharacterized protein</fullName>
    </submittedName>
</protein>
<dbReference type="Proteomes" id="UP000186601">
    <property type="component" value="Unassembled WGS sequence"/>
</dbReference>
<accession>A0A2R6NT93</accession>
<keyword evidence="3" id="KW-1185">Reference proteome</keyword>
<gene>
    <name evidence="2" type="ORF">PHLCEN_2v8560</name>
</gene>
<organism evidence="2 3">
    <name type="scientific">Hermanssonia centrifuga</name>
    <dbReference type="NCBI Taxonomy" id="98765"/>
    <lineage>
        <taxon>Eukaryota</taxon>
        <taxon>Fungi</taxon>
        <taxon>Dikarya</taxon>
        <taxon>Basidiomycota</taxon>
        <taxon>Agaricomycotina</taxon>
        <taxon>Agaricomycetes</taxon>
        <taxon>Polyporales</taxon>
        <taxon>Meruliaceae</taxon>
        <taxon>Hermanssonia</taxon>
    </lineage>
</organism>
<comment type="caution">
    <text evidence="2">The sequence shown here is derived from an EMBL/GenBank/DDBJ whole genome shotgun (WGS) entry which is preliminary data.</text>
</comment>
<proteinExistence type="predicted"/>
<dbReference type="AlphaFoldDB" id="A0A2R6NT93"/>
<evidence type="ECO:0000313" key="2">
    <source>
        <dbReference type="EMBL" id="PSR76266.1"/>
    </source>
</evidence>